<dbReference type="CDD" id="cd02947">
    <property type="entry name" value="TRX_family"/>
    <property type="match status" value="1"/>
</dbReference>
<gene>
    <name evidence="3" type="ORF">SDC9_124096</name>
</gene>
<reference evidence="3" key="1">
    <citation type="submission" date="2019-08" db="EMBL/GenBank/DDBJ databases">
        <authorList>
            <person name="Kucharzyk K."/>
            <person name="Murdoch R.W."/>
            <person name="Higgins S."/>
            <person name="Loffler F."/>
        </authorList>
    </citation>
    <scope>NUCLEOTIDE SEQUENCE</scope>
</reference>
<dbReference type="EMBL" id="VSSQ01027716">
    <property type="protein sequence ID" value="MPM77096.1"/>
    <property type="molecule type" value="Genomic_DNA"/>
</dbReference>
<evidence type="ECO:0000313" key="3">
    <source>
        <dbReference type="EMBL" id="MPM77096.1"/>
    </source>
</evidence>
<keyword evidence="1" id="KW-0472">Membrane</keyword>
<comment type="caution">
    <text evidence="3">The sequence shown here is derived from an EMBL/GenBank/DDBJ whole genome shotgun (WGS) entry which is preliminary data.</text>
</comment>
<dbReference type="InterPro" id="IPR036249">
    <property type="entry name" value="Thioredoxin-like_sf"/>
</dbReference>
<proteinExistence type="predicted"/>
<organism evidence="3">
    <name type="scientific">bioreactor metagenome</name>
    <dbReference type="NCBI Taxonomy" id="1076179"/>
    <lineage>
        <taxon>unclassified sequences</taxon>
        <taxon>metagenomes</taxon>
        <taxon>ecological metagenomes</taxon>
    </lineage>
</organism>
<protein>
    <recommendedName>
        <fullName evidence="2">Thioredoxin domain-containing protein</fullName>
    </recommendedName>
</protein>
<feature type="transmembrane region" description="Helical" evidence="1">
    <location>
        <begin position="7"/>
        <end position="26"/>
    </location>
</feature>
<keyword evidence="1" id="KW-1133">Transmembrane helix</keyword>
<dbReference type="AlphaFoldDB" id="A0A645CJH0"/>
<accession>A0A645CJH0</accession>
<dbReference type="InterPro" id="IPR013766">
    <property type="entry name" value="Thioredoxin_domain"/>
</dbReference>
<evidence type="ECO:0000259" key="2">
    <source>
        <dbReference type="Pfam" id="PF00085"/>
    </source>
</evidence>
<evidence type="ECO:0000256" key="1">
    <source>
        <dbReference type="SAM" id="Phobius"/>
    </source>
</evidence>
<keyword evidence="1" id="KW-0812">Transmembrane</keyword>
<name>A0A645CJH0_9ZZZZ</name>
<dbReference type="SUPFAM" id="SSF52833">
    <property type="entry name" value="Thioredoxin-like"/>
    <property type="match status" value="1"/>
</dbReference>
<sequence length="148" mass="16955">MANFEKITVWHILIALVLFTFIVLIVDHDRALRSVSSNEIDDCLIELDSENFSNNMSSSPLSFVLFYVDDFTWCDVMMANLSHLAKDEDYGAGYYKVNLDKYPEFDLKYNISGTPNILIFSSGIEIKRIMGVVSASNLKKIYYKVNKD</sequence>
<feature type="domain" description="Thioredoxin" evidence="2">
    <location>
        <begin position="45"/>
        <end position="140"/>
    </location>
</feature>
<dbReference type="Pfam" id="PF00085">
    <property type="entry name" value="Thioredoxin"/>
    <property type="match status" value="1"/>
</dbReference>
<dbReference type="Gene3D" id="3.40.30.10">
    <property type="entry name" value="Glutaredoxin"/>
    <property type="match status" value="1"/>
</dbReference>